<keyword evidence="1" id="KW-1133">Transmembrane helix</keyword>
<feature type="transmembrane region" description="Helical" evidence="1">
    <location>
        <begin position="126"/>
        <end position="156"/>
    </location>
</feature>
<dbReference type="EMBL" id="CP002959">
    <property type="protein sequence ID" value="AFM14414.1"/>
    <property type="molecule type" value="Genomic_DNA"/>
</dbReference>
<dbReference type="AlphaFoldDB" id="I4BAV7"/>
<dbReference type="Proteomes" id="UP000006048">
    <property type="component" value="Chromosome"/>
</dbReference>
<dbReference type="InterPro" id="IPR009978">
    <property type="entry name" value="Na_H_antiport_3"/>
</dbReference>
<feature type="transmembrane region" description="Helical" evidence="1">
    <location>
        <begin position="212"/>
        <end position="233"/>
    </location>
</feature>
<keyword evidence="1" id="KW-0812">Transmembrane</keyword>
<dbReference type="PATRIC" id="fig|869212.3.peg.3808"/>
<evidence type="ECO:0000256" key="1">
    <source>
        <dbReference type="SAM" id="Phobius"/>
    </source>
</evidence>
<feature type="transmembrane region" description="Helical" evidence="1">
    <location>
        <begin position="168"/>
        <end position="192"/>
    </location>
</feature>
<dbReference type="STRING" id="869212.Turpa_3780"/>
<feature type="transmembrane region" description="Helical" evidence="1">
    <location>
        <begin position="46"/>
        <end position="69"/>
    </location>
</feature>
<keyword evidence="3" id="KW-1185">Reference proteome</keyword>
<reference evidence="2 3" key="1">
    <citation type="submission" date="2012-06" db="EMBL/GenBank/DDBJ databases">
        <title>The complete chromosome of genome of Turneriella parva DSM 21527.</title>
        <authorList>
            <consortium name="US DOE Joint Genome Institute (JGI-PGF)"/>
            <person name="Lucas S."/>
            <person name="Han J."/>
            <person name="Lapidus A."/>
            <person name="Bruce D."/>
            <person name="Goodwin L."/>
            <person name="Pitluck S."/>
            <person name="Peters L."/>
            <person name="Kyrpides N."/>
            <person name="Mavromatis K."/>
            <person name="Ivanova N."/>
            <person name="Mikhailova N."/>
            <person name="Chertkov O."/>
            <person name="Detter J.C."/>
            <person name="Tapia R."/>
            <person name="Han C."/>
            <person name="Land M."/>
            <person name="Hauser L."/>
            <person name="Markowitz V."/>
            <person name="Cheng J.-F."/>
            <person name="Hugenholtz P."/>
            <person name="Woyke T."/>
            <person name="Wu D."/>
            <person name="Gronow S."/>
            <person name="Wellnitz S."/>
            <person name="Brambilla E."/>
            <person name="Klenk H.-P."/>
            <person name="Eisen J.A."/>
        </authorList>
    </citation>
    <scope>NUCLEOTIDE SEQUENCE [LARGE SCALE GENOMIC DNA]</scope>
    <source>
        <strain evidence="3">ATCC BAA-1111 / DSM 21527 / NCTC 11395 / H</strain>
    </source>
</reference>
<organism evidence="2 3">
    <name type="scientific">Turneriella parva (strain ATCC BAA-1111 / DSM 21527 / NCTC 11395 / H)</name>
    <name type="common">Leptospira parva</name>
    <dbReference type="NCBI Taxonomy" id="869212"/>
    <lineage>
        <taxon>Bacteria</taxon>
        <taxon>Pseudomonadati</taxon>
        <taxon>Spirochaetota</taxon>
        <taxon>Spirochaetia</taxon>
        <taxon>Leptospirales</taxon>
        <taxon>Leptospiraceae</taxon>
        <taxon>Turneriella</taxon>
    </lineage>
</organism>
<gene>
    <name evidence="2" type="ordered locus">Turpa_3780</name>
</gene>
<name>I4BAV7_TURPD</name>
<feature type="transmembrane region" description="Helical" evidence="1">
    <location>
        <begin position="249"/>
        <end position="267"/>
    </location>
</feature>
<feature type="transmembrane region" description="Helical" evidence="1">
    <location>
        <begin position="273"/>
        <end position="289"/>
    </location>
</feature>
<feature type="transmembrane region" description="Helical" evidence="1">
    <location>
        <begin position="7"/>
        <end position="26"/>
    </location>
</feature>
<feature type="transmembrane region" description="Helical" evidence="1">
    <location>
        <begin position="301"/>
        <end position="321"/>
    </location>
</feature>
<accession>I4BAV7</accession>
<protein>
    <recommendedName>
        <fullName evidence="4">Na+/H+ antiporter</fullName>
    </recommendedName>
</protein>
<dbReference type="HOGENOM" id="CLU_044045_0_0_12"/>
<dbReference type="RefSeq" id="WP_014804891.1">
    <property type="nucleotide sequence ID" value="NC_018020.1"/>
</dbReference>
<feature type="transmembrane region" description="Helical" evidence="1">
    <location>
        <begin position="365"/>
        <end position="383"/>
    </location>
</feature>
<sequence>MNIPTPTLMEATGAILFALAVLHTFFVGKFHDWAHNFPHGSLRQNLIEFLAETEIVFGMWAALLFLIIIGQNQSVTPASKYIDSLNFTEAKFVLAIMVMAASKPVLRAAEQLINGLARLLPLPSGAAFYFVALGIGPVLGSFITEPAAMTLIALILRQRLYSRDVSKTFAYATLGLLLVNVSVGGVLTHFAAPPVLMVAGKWNWGLSYMFMHFGWRGLLTTITGTIIVMALFTRELKKIAPAEERKGTIPVWLTLMHLALIGLTVVFAHHENIFFGIFMIFLGLTVATKEYQEPLKLREGLLVGFFLAGLVTLGSLQAFWLKPLLESLDVNQLYFGATGLTAITDNAALTYLGSLSPGLSEQMKIALVAGAVTGGGLTVIANAPNPAGVGILRHSKFFQENGLSPLFLLLGATGPTLVAILFFWVL</sequence>
<keyword evidence="1" id="KW-0472">Membrane</keyword>
<evidence type="ECO:0000313" key="2">
    <source>
        <dbReference type="EMBL" id="AFM14414.1"/>
    </source>
</evidence>
<feature type="transmembrane region" description="Helical" evidence="1">
    <location>
        <begin position="333"/>
        <end position="353"/>
    </location>
</feature>
<dbReference type="KEGG" id="tpx:Turpa_3780"/>
<proteinExistence type="predicted"/>
<dbReference type="OrthoDB" id="248356at2"/>
<dbReference type="Pfam" id="PF07399">
    <property type="entry name" value="Na_H_antiport_3"/>
    <property type="match status" value="1"/>
</dbReference>
<evidence type="ECO:0000313" key="3">
    <source>
        <dbReference type="Proteomes" id="UP000006048"/>
    </source>
</evidence>
<feature type="transmembrane region" description="Helical" evidence="1">
    <location>
        <begin position="403"/>
        <end position="425"/>
    </location>
</feature>
<evidence type="ECO:0008006" key="4">
    <source>
        <dbReference type="Google" id="ProtNLM"/>
    </source>
</evidence>